<dbReference type="GO" id="GO:0009536">
    <property type="term" value="C:plastid"/>
    <property type="evidence" value="ECO:0007669"/>
    <property type="project" value="UniProtKB-SubCell"/>
</dbReference>
<evidence type="ECO:0000256" key="3">
    <source>
        <dbReference type="ARBA" id="ARBA00021584"/>
    </source>
</evidence>
<dbReference type="EMBL" id="MK814733">
    <property type="protein sequence ID" value="QCI08439.1"/>
    <property type="molecule type" value="Genomic_DNA"/>
</dbReference>
<reference evidence="6" key="1">
    <citation type="journal article" date="2019" name="Mol. Phylogenet. Evol.">
        <title>Morphological evolution and classification of the red algal order Ceramiales inferred using plastid phylogenomics.</title>
        <authorList>
            <person name="Diaz-Tapia P."/>
            <person name="Pasella M.M."/>
            <person name="Verbruggen H."/>
            <person name="Maggs C.A."/>
        </authorList>
    </citation>
    <scope>NUCLEOTIDE SEQUENCE</scope>
    <source>
        <strain evidence="6">PD2949_7</strain>
    </source>
</reference>
<comment type="similarity">
    <text evidence="2">Belongs to the ycf33 family.</text>
</comment>
<keyword evidence="5" id="KW-0812">Transmembrane</keyword>
<geneLocation type="plastid" evidence="6"/>
<evidence type="ECO:0000256" key="4">
    <source>
        <dbReference type="ARBA" id="ARBA00022640"/>
    </source>
</evidence>
<dbReference type="AlphaFoldDB" id="A0A4D6WXS8"/>
<feature type="transmembrane region" description="Helical" evidence="5">
    <location>
        <begin position="38"/>
        <end position="58"/>
    </location>
</feature>
<keyword evidence="5" id="KW-1133">Transmembrane helix</keyword>
<sequence length="65" mass="7817">MYYFWDNIYKFPRFLIGTLLGFFLTTFKPIFQLLKKTKIAIIVMIVTMIIIYNLYILIKLMTGIN</sequence>
<feature type="transmembrane region" description="Helical" evidence="5">
    <location>
        <begin position="12"/>
        <end position="31"/>
    </location>
</feature>
<keyword evidence="5" id="KW-0472">Membrane</keyword>
<reference evidence="6" key="2">
    <citation type="submission" date="2019-04" db="EMBL/GenBank/DDBJ databases">
        <authorList>
            <person name="Pasella M."/>
        </authorList>
    </citation>
    <scope>NUCLEOTIDE SEQUENCE</scope>
    <source>
        <strain evidence="6">PD2949_7</strain>
    </source>
</reference>
<evidence type="ECO:0000256" key="5">
    <source>
        <dbReference type="SAM" id="Phobius"/>
    </source>
</evidence>
<comment type="subcellular location">
    <subcellularLocation>
        <location evidence="1">Plastid</location>
    </subcellularLocation>
</comment>
<evidence type="ECO:0000313" key="6">
    <source>
        <dbReference type="EMBL" id="QCI08439.1"/>
    </source>
</evidence>
<dbReference type="InterPro" id="IPR008470">
    <property type="entry name" value="Uncharacterised_Ycf33"/>
</dbReference>
<proteinExistence type="inferred from homology"/>
<accession>A0A4D6WXS8</accession>
<organism evidence="6">
    <name type="scientific">Ptilothamnion sphaericum</name>
    <dbReference type="NCBI Taxonomy" id="1498216"/>
    <lineage>
        <taxon>Eukaryota</taxon>
        <taxon>Rhodophyta</taxon>
        <taxon>Florideophyceae</taxon>
        <taxon>Rhodymeniophycidae</taxon>
        <taxon>Ceramiales</taxon>
        <taxon>Wrangeliaceae</taxon>
        <taxon>Ptilothamnion</taxon>
    </lineage>
</organism>
<keyword evidence="4 6" id="KW-0934">Plastid</keyword>
<protein>
    <recommendedName>
        <fullName evidence="3">Uncharacterized protein ycf33</fullName>
    </recommendedName>
</protein>
<evidence type="ECO:0000256" key="2">
    <source>
        <dbReference type="ARBA" id="ARBA00010985"/>
    </source>
</evidence>
<evidence type="ECO:0000256" key="1">
    <source>
        <dbReference type="ARBA" id="ARBA00004474"/>
    </source>
</evidence>
<gene>
    <name evidence="6" type="primary">ycf33</name>
</gene>
<name>A0A4D6WXS8_9FLOR</name>
<dbReference type="Pfam" id="PF05421">
    <property type="entry name" value="DUF751"/>
    <property type="match status" value="1"/>
</dbReference>